<comment type="caution">
    <text evidence="1">The sequence shown here is derived from an EMBL/GenBank/DDBJ whole genome shotgun (WGS) entry which is preliminary data.</text>
</comment>
<sequence>MYSGTKALTFRDVSCGSMQLKFKCLNIMAAITFGGNKIFKNTIPTVKYRGDSIMCWGFYFAPEETCVLHKMDGILRKEHYVEATSQDVSQEVKWGLPNGESRTQDSGLSREIVQTGVLRLISACSKLLTGED</sequence>
<gene>
    <name evidence="1" type="ORF">GOODEAATRI_010626</name>
</gene>
<reference evidence="1 2" key="1">
    <citation type="submission" date="2021-06" db="EMBL/GenBank/DDBJ databases">
        <authorList>
            <person name="Palmer J.M."/>
        </authorList>
    </citation>
    <scope>NUCLEOTIDE SEQUENCE [LARGE SCALE GENOMIC DNA]</scope>
    <source>
        <strain evidence="1 2">GA_2019</strain>
        <tissue evidence="1">Muscle</tissue>
    </source>
</reference>
<dbReference type="EMBL" id="JAHRIO010000629">
    <property type="protein sequence ID" value="MEQ2158283.1"/>
    <property type="molecule type" value="Genomic_DNA"/>
</dbReference>
<evidence type="ECO:0000313" key="2">
    <source>
        <dbReference type="Proteomes" id="UP001476798"/>
    </source>
</evidence>
<keyword evidence="2" id="KW-1185">Reference proteome</keyword>
<name>A0ABV0MGQ9_9TELE</name>
<organism evidence="1 2">
    <name type="scientific">Goodea atripinnis</name>
    <dbReference type="NCBI Taxonomy" id="208336"/>
    <lineage>
        <taxon>Eukaryota</taxon>
        <taxon>Metazoa</taxon>
        <taxon>Chordata</taxon>
        <taxon>Craniata</taxon>
        <taxon>Vertebrata</taxon>
        <taxon>Euteleostomi</taxon>
        <taxon>Actinopterygii</taxon>
        <taxon>Neopterygii</taxon>
        <taxon>Teleostei</taxon>
        <taxon>Neoteleostei</taxon>
        <taxon>Acanthomorphata</taxon>
        <taxon>Ovalentaria</taxon>
        <taxon>Atherinomorphae</taxon>
        <taxon>Cyprinodontiformes</taxon>
        <taxon>Goodeidae</taxon>
        <taxon>Goodea</taxon>
    </lineage>
</organism>
<proteinExistence type="predicted"/>
<evidence type="ECO:0000313" key="1">
    <source>
        <dbReference type="EMBL" id="MEQ2158283.1"/>
    </source>
</evidence>
<protein>
    <submittedName>
        <fullName evidence="1">Uncharacterized protein</fullName>
    </submittedName>
</protein>
<accession>A0ABV0MGQ9</accession>
<dbReference type="Proteomes" id="UP001476798">
    <property type="component" value="Unassembled WGS sequence"/>
</dbReference>